<keyword evidence="2 5" id="KW-0812">Transmembrane</keyword>
<evidence type="ECO:0000313" key="8">
    <source>
        <dbReference type="Proteomes" id="UP000776700"/>
    </source>
</evidence>
<evidence type="ECO:0000256" key="2">
    <source>
        <dbReference type="ARBA" id="ARBA00022692"/>
    </source>
</evidence>
<organism evidence="7 8">
    <name type="scientific">Romboutsia timonensis</name>
    <dbReference type="NCBI Taxonomy" id="1776391"/>
    <lineage>
        <taxon>Bacteria</taxon>
        <taxon>Bacillati</taxon>
        <taxon>Bacillota</taxon>
        <taxon>Clostridia</taxon>
        <taxon>Peptostreptococcales</taxon>
        <taxon>Peptostreptococcaceae</taxon>
        <taxon>Romboutsia</taxon>
    </lineage>
</organism>
<reference evidence="7" key="1">
    <citation type="journal article" date="2021" name="PeerJ">
        <title>Extensive microbial diversity within the chicken gut microbiome revealed by metagenomics and culture.</title>
        <authorList>
            <person name="Gilroy R."/>
            <person name="Ravi A."/>
            <person name="Getino M."/>
            <person name="Pursley I."/>
            <person name="Horton D.L."/>
            <person name="Alikhan N.F."/>
            <person name="Baker D."/>
            <person name="Gharbi K."/>
            <person name="Hall N."/>
            <person name="Watson M."/>
            <person name="Adriaenssens E.M."/>
            <person name="Foster-Nyarko E."/>
            <person name="Jarju S."/>
            <person name="Secka A."/>
            <person name="Antonio M."/>
            <person name="Oren A."/>
            <person name="Chaudhuri R.R."/>
            <person name="La Ragione R."/>
            <person name="Hildebrand F."/>
            <person name="Pallen M.J."/>
        </authorList>
    </citation>
    <scope>NUCLEOTIDE SEQUENCE</scope>
    <source>
        <strain evidence="7">1277</strain>
    </source>
</reference>
<reference evidence="7" key="2">
    <citation type="submission" date="2021-09" db="EMBL/GenBank/DDBJ databases">
        <authorList>
            <person name="Gilroy R."/>
        </authorList>
    </citation>
    <scope>NUCLEOTIDE SEQUENCE</scope>
    <source>
        <strain evidence="7">1277</strain>
    </source>
</reference>
<feature type="domain" description="DUF1232" evidence="6">
    <location>
        <begin position="58"/>
        <end position="92"/>
    </location>
</feature>
<evidence type="ECO:0000259" key="6">
    <source>
        <dbReference type="Pfam" id="PF06803"/>
    </source>
</evidence>
<comment type="caution">
    <text evidence="7">The sequence shown here is derived from an EMBL/GenBank/DDBJ whole genome shotgun (WGS) entry which is preliminary data.</text>
</comment>
<sequence>MSKISFATNIILDIFKKVLIRFKNAKFGLLFFINIFKISDFLSDNRVSIFSKIKSIFSLATAILYIISGIDLIPEIFIGTFGFIDDLFVLVWSLGIVNEEIEKYKKILKDSKDPNVIENVNYNIYD</sequence>
<proteinExistence type="predicted"/>
<comment type="subcellular location">
    <subcellularLocation>
        <location evidence="1">Endomembrane system</location>
        <topology evidence="1">Multi-pass membrane protein</topology>
    </subcellularLocation>
</comment>
<evidence type="ECO:0000256" key="4">
    <source>
        <dbReference type="ARBA" id="ARBA00023136"/>
    </source>
</evidence>
<dbReference type="GO" id="GO:0012505">
    <property type="term" value="C:endomembrane system"/>
    <property type="evidence" value="ECO:0007669"/>
    <property type="project" value="UniProtKB-SubCell"/>
</dbReference>
<accession>A0A921T0C0</accession>
<evidence type="ECO:0000256" key="3">
    <source>
        <dbReference type="ARBA" id="ARBA00022989"/>
    </source>
</evidence>
<keyword evidence="4 5" id="KW-0472">Membrane</keyword>
<dbReference type="AlphaFoldDB" id="A0A921T0C0"/>
<protein>
    <submittedName>
        <fullName evidence="7">DUF1232 domain-containing protein</fullName>
    </submittedName>
</protein>
<dbReference type="Pfam" id="PF06803">
    <property type="entry name" value="DUF1232"/>
    <property type="match status" value="1"/>
</dbReference>
<keyword evidence="3 5" id="KW-1133">Transmembrane helix</keyword>
<evidence type="ECO:0000256" key="5">
    <source>
        <dbReference type="SAM" id="Phobius"/>
    </source>
</evidence>
<feature type="transmembrane region" description="Helical" evidence="5">
    <location>
        <begin position="53"/>
        <end position="70"/>
    </location>
</feature>
<name>A0A921T0C0_9FIRM</name>
<evidence type="ECO:0000313" key="7">
    <source>
        <dbReference type="EMBL" id="HJG97332.1"/>
    </source>
</evidence>
<dbReference type="Proteomes" id="UP000776700">
    <property type="component" value="Unassembled WGS sequence"/>
</dbReference>
<evidence type="ECO:0000256" key="1">
    <source>
        <dbReference type="ARBA" id="ARBA00004127"/>
    </source>
</evidence>
<dbReference type="InterPro" id="IPR010652">
    <property type="entry name" value="DUF1232"/>
</dbReference>
<dbReference type="EMBL" id="DYUB01000301">
    <property type="protein sequence ID" value="HJG97332.1"/>
    <property type="molecule type" value="Genomic_DNA"/>
</dbReference>
<gene>
    <name evidence="7" type="ORF">K8V90_09545</name>
</gene>